<gene>
    <name evidence="3" type="ordered locus">Mfer_0993</name>
</gene>
<dbReference type="STRING" id="523846.Mfer_0993"/>
<reference evidence="3 4" key="1">
    <citation type="journal article" date="2010" name="Stand. Genomic Sci.">
        <title>Complete genome sequence of Methanothermus fervidus type strain (V24S).</title>
        <authorList>
            <person name="Anderson I."/>
            <person name="Djao O.D."/>
            <person name="Misra M."/>
            <person name="Chertkov O."/>
            <person name="Nolan M."/>
            <person name="Lucas S."/>
            <person name="Lapidus A."/>
            <person name="Del Rio T.G."/>
            <person name="Tice H."/>
            <person name="Cheng J.F."/>
            <person name="Tapia R."/>
            <person name="Han C."/>
            <person name="Goodwin L."/>
            <person name="Pitluck S."/>
            <person name="Liolios K."/>
            <person name="Ivanova N."/>
            <person name="Mavromatis K."/>
            <person name="Mikhailova N."/>
            <person name="Pati A."/>
            <person name="Brambilla E."/>
            <person name="Chen A."/>
            <person name="Palaniappan K."/>
            <person name="Land M."/>
            <person name="Hauser L."/>
            <person name="Chang Y.J."/>
            <person name="Jeffries C.D."/>
            <person name="Sikorski J."/>
            <person name="Spring S."/>
            <person name="Rohde M."/>
            <person name="Eichinger K."/>
            <person name="Huber H."/>
            <person name="Wirth R."/>
            <person name="Goker M."/>
            <person name="Detter J.C."/>
            <person name="Woyke T."/>
            <person name="Bristow J."/>
            <person name="Eisen J.A."/>
            <person name="Markowitz V."/>
            <person name="Hugenholtz P."/>
            <person name="Klenk H.P."/>
            <person name="Kyrpides N.C."/>
        </authorList>
    </citation>
    <scope>NUCLEOTIDE SEQUENCE [LARGE SCALE GENOMIC DNA]</scope>
    <source>
        <strain evidence="4">ATCC 43054 / DSM 2088 / JCM 10308 / V24 S</strain>
    </source>
</reference>
<dbReference type="EMBL" id="CP002278">
    <property type="protein sequence ID" value="ADP77789.1"/>
    <property type="molecule type" value="Genomic_DNA"/>
</dbReference>
<dbReference type="Proteomes" id="UP000002315">
    <property type="component" value="Chromosome"/>
</dbReference>
<dbReference type="HOGENOM" id="CLU_1178122_0_0_2"/>
<keyword evidence="4" id="KW-1185">Reference proteome</keyword>
<name>E3GW24_METFV</name>
<accession>E3GW24</accession>
<sequence length="235" mass="26619">MLVTNVKPKEEYLIEKIDGGNKIKKFLKKFGIEEGKKIKIIATKSKCGSEGPLLIKTNEKNIVIGRGWAEKIYVETKEKICPLSRLNMGEKGRIRTIMGSRTFNKRIARLGISEGMEVLVDNFPDVSFVLKINGKKDKITLDAGEASKILIEKNGEKMQLTQLQKNQEAKVHELIAGTNLLNRFKEMGIEKGKKIKIINKKDYEKEKMEGSYFLVKVNGDLVTLSQKLAEKIHVK</sequence>
<proteinExistence type="predicted"/>
<evidence type="ECO:0000259" key="2">
    <source>
        <dbReference type="SMART" id="SM00899"/>
    </source>
</evidence>
<evidence type="ECO:0000256" key="1">
    <source>
        <dbReference type="ARBA" id="ARBA00023004"/>
    </source>
</evidence>
<evidence type="ECO:0000313" key="4">
    <source>
        <dbReference type="Proteomes" id="UP000002315"/>
    </source>
</evidence>
<dbReference type="SUPFAM" id="SSF50037">
    <property type="entry name" value="C-terminal domain of transcriptional repressors"/>
    <property type="match status" value="3"/>
</dbReference>
<dbReference type="AlphaFoldDB" id="E3GW24"/>
<dbReference type="SMART" id="SM00899">
    <property type="entry name" value="FeoA"/>
    <property type="match status" value="3"/>
</dbReference>
<evidence type="ECO:0000313" key="3">
    <source>
        <dbReference type="EMBL" id="ADP77789.1"/>
    </source>
</evidence>
<organism evidence="3 4">
    <name type="scientific">Methanothermus fervidus (strain ATCC 43054 / DSM 2088 / JCM 10308 / V24 S)</name>
    <dbReference type="NCBI Taxonomy" id="523846"/>
    <lineage>
        <taxon>Archaea</taxon>
        <taxon>Methanobacteriati</taxon>
        <taxon>Methanobacteriota</taxon>
        <taxon>Methanomada group</taxon>
        <taxon>Methanobacteria</taxon>
        <taxon>Methanobacteriales</taxon>
        <taxon>Methanothermaceae</taxon>
        <taxon>Methanothermus</taxon>
    </lineage>
</organism>
<dbReference type="InterPro" id="IPR038157">
    <property type="entry name" value="FeoA_core_dom"/>
</dbReference>
<dbReference type="InterPro" id="IPR008988">
    <property type="entry name" value="Transcriptional_repressor_C"/>
</dbReference>
<dbReference type="PANTHER" id="PTHR43151">
    <property type="entry name" value="FEOA FAMILY PROTEIN"/>
    <property type="match status" value="1"/>
</dbReference>
<feature type="domain" description="Ferrous iron transporter FeoA-like" evidence="2">
    <location>
        <begin position="81"/>
        <end position="153"/>
    </location>
</feature>
<feature type="domain" description="Ferrous iron transporter FeoA-like" evidence="2">
    <location>
        <begin position="158"/>
        <end position="235"/>
    </location>
</feature>
<dbReference type="KEGG" id="mfv:Mfer_0993"/>
<protein>
    <submittedName>
        <fullName evidence="3">FeoA family protein</fullName>
    </submittedName>
</protein>
<dbReference type="GO" id="GO:0046914">
    <property type="term" value="F:transition metal ion binding"/>
    <property type="evidence" value="ECO:0007669"/>
    <property type="project" value="InterPro"/>
</dbReference>
<dbReference type="Gene3D" id="2.30.30.90">
    <property type="match status" value="3"/>
</dbReference>
<feature type="domain" description="Ferrous iron transporter FeoA-like" evidence="2">
    <location>
        <begin position="1"/>
        <end position="76"/>
    </location>
</feature>
<dbReference type="InterPro" id="IPR007167">
    <property type="entry name" value="Fe-transptr_FeoA-like"/>
</dbReference>
<keyword evidence="1" id="KW-0408">Iron</keyword>
<dbReference type="Pfam" id="PF04023">
    <property type="entry name" value="FeoA"/>
    <property type="match status" value="3"/>
</dbReference>
<dbReference type="InterPro" id="IPR053184">
    <property type="entry name" value="FeoA-like"/>
</dbReference>
<dbReference type="PANTHER" id="PTHR43151:SF1">
    <property type="entry name" value="SSR2333 PROTEIN"/>
    <property type="match status" value="1"/>
</dbReference>